<feature type="transmembrane region" description="Helical" evidence="1">
    <location>
        <begin position="6"/>
        <end position="26"/>
    </location>
</feature>
<feature type="non-terminal residue" evidence="2">
    <location>
        <position position="125"/>
    </location>
</feature>
<protein>
    <recommendedName>
        <fullName evidence="3">Major facilitator superfamily (MFS) profile domain-containing protein</fullName>
    </recommendedName>
</protein>
<name>A0A0F8X704_9ZZZZ</name>
<keyword evidence="1" id="KW-0472">Membrane</keyword>
<evidence type="ECO:0008006" key="3">
    <source>
        <dbReference type="Google" id="ProtNLM"/>
    </source>
</evidence>
<dbReference type="SUPFAM" id="SSF103473">
    <property type="entry name" value="MFS general substrate transporter"/>
    <property type="match status" value="1"/>
</dbReference>
<dbReference type="AlphaFoldDB" id="A0A0F8X704"/>
<gene>
    <name evidence="2" type="ORF">LCGC14_2979820</name>
</gene>
<feature type="transmembrane region" description="Helical" evidence="1">
    <location>
        <begin position="94"/>
        <end position="119"/>
    </location>
</feature>
<reference evidence="2" key="1">
    <citation type="journal article" date="2015" name="Nature">
        <title>Complex archaea that bridge the gap between prokaryotes and eukaryotes.</title>
        <authorList>
            <person name="Spang A."/>
            <person name="Saw J.H."/>
            <person name="Jorgensen S.L."/>
            <person name="Zaremba-Niedzwiedzka K."/>
            <person name="Martijn J."/>
            <person name="Lind A.E."/>
            <person name="van Eijk R."/>
            <person name="Schleper C."/>
            <person name="Guy L."/>
            <person name="Ettema T.J."/>
        </authorList>
    </citation>
    <scope>NUCLEOTIDE SEQUENCE</scope>
</reference>
<comment type="caution">
    <text evidence="2">The sequence shown here is derived from an EMBL/GenBank/DDBJ whole genome shotgun (WGS) entry which is preliminary data.</text>
</comment>
<feature type="transmembrane region" description="Helical" evidence="1">
    <location>
        <begin position="64"/>
        <end position="82"/>
    </location>
</feature>
<keyword evidence="1" id="KW-1133">Transmembrane helix</keyword>
<evidence type="ECO:0000256" key="1">
    <source>
        <dbReference type="SAM" id="Phobius"/>
    </source>
</evidence>
<accession>A0A0F8X704</accession>
<organism evidence="2">
    <name type="scientific">marine sediment metagenome</name>
    <dbReference type="NCBI Taxonomy" id="412755"/>
    <lineage>
        <taxon>unclassified sequences</taxon>
        <taxon>metagenomes</taxon>
        <taxon>ecological metagenomes</taxon>
    </lineage>
</organism>
<feature type="transmembrane region" description="Helical" evidence="1">
    <location>
        <begin position="38"/>
        <end position="58"/>
    </location>
</feature>
<dbReference type="InterPro" id="IPR036259">
    <property type="entry name" value="MFS_trans_sf"/>
</dbReference>
<keyword evidence="1" id="KW-0812">Transmembrane</keyword>
<sequence>MLGSQIFVMTIPGQTVGVSVFTDFLIEELKLSRINLSLAYMIGTISSALLLSTAGKVYDKRGARLVGVIVAFLFGALLLILSQADSIVFGLTEILGAAFQGAIAFCFMSVGFFALRFLAQGVLSL</sequence>
<evidence type="ECO:0000313" key="2">
    <source>
        <dbReference type="EMBL" id="KKK64872.1"/>
    </source>
</evidence>
<dbReference type="EMBL" id="LAZR01060827">
    <property type="protein sequence ID" value="KKK64872.1"/>
    <property type="molecule type" value="Genomic_DNA"/>
</dbReference>
<proteinExistence type="predicted"/>